<organism evidence="2 3">
    <name type="scientific">Hypholoma sublateritium (strain FD-334 SS-4)</name>
    <dbReference type="NCBI Taxonomy" id="945553"/>
    <lineage>
        <taxon>Eukaryota</taxon>
        <taxon>Fungi</taxon>
        <taxon>Dikarya</taxon>
        <taxon>Basidiomycota</taxon>
        <taxon>Agaricomycotina</taxon>
        <taxon>Agaricomycetes</taxon>
        <taxon>Agaricomycetidae</taxon>
        <taxon>Agaricales</taxon>
        <taxon>Agaricineae</taxon>
        <taxon>Strophariaceae</taxon>
        <taxon>Hypholoma</taxon>
    </lineage>
</organism>
<reference evidence="3" key="1">
    <citation type="submission" date="2014-04" db="EMBL/GenBank/DDBJ databases">
        <title>Evolutionary Origins and Diversification of the Mycorrhizal Mutualists.</title>
        <authorList>
            <consortium name="DOE Joint Genome Institute"/>
            <consortium name="Mycorrhizal Genomics Consortium"/>
            <person name="Kohler A."/>
            <person name="Kuo A."/>
            <person name="Nagy L.G."/>
            <person name="Floudas D."/>
            <person name="Copeland A."/>
            <person name="Barry K.W."/>
            <person name="Cichocki N."/>
            <person name="Veneault-Fourrey C."/>
            <person name="LaButti K."/>
            <person name="Lindquist E.A."/>
            <person name="Lipzen A."/>
            <person name="Lundell T."/>
            <person name="Morin E."/>
            <person name="Murat C."/>
            <person name="Riley R."/>
            <person name="Ohm R."/>
            <person name="Sun H."/>
            <person name="Tunlid A."/>
            <person name="Henrissat B."/>
            <person name="Grigoriev I.V."/>
            <person name="Hibbett D.S."/>
            <person name="Martin F."/>
        </authorList>
    </citation>
    <scope>NUCLEOTIDE SEQUENCE [LARGE SCALE GENOMIC DNA]</scope>
    <source>
        <strain evidence="3">FD-334 SS-4</strain>
    </source>
</reference>
<accession>A0A0D2N8G1</accession>
<evidence type="ECO:0000313" key="3">
    <source>
        <dbReference type="Proteomes" id="UP000054270"/>
    </source>
</evidence>
<dbReference type="EMBL" id="KN817646">
    <property type="protein sequence ID" value="KJA15379.1"/>
    <property type="molecule type" value="Genomic_DNA"/>
</dbReference>
<evidence type="ECO:0000313" key="2">
    <source>
        <dbReference type="EMBL" id="KJA15379.1"/>
    </source>
</evidence>
<evidence type="ECO:0000256" key="1">
    <source>
        <dbReference type="SAM" id="MobiDB-lite"/>
    </source>
</evidence>
<dbReference type="AlphaFoldDB" id="A0A0D2N8G1"/>
<name>A0A0D2N8G1_HYPSF</name>
<proteinExistence type="predicted"/>
<feature type="region of interest" description="Disordered" evidence="1">
    <location>
        <begin position="1"/>
        <end position="55"/>
    </location>
</feature>
<keyword evidence="3" id="KW-1185">Reference proteome</keyword>
<gene>
    <name evidence="2" type="ORF">HYPSUDRAFT_207930</name>
</gene>
<sequence length="171" mass="18664">MGYWTSVLHRGETPPSLAATAGETGPRSWLSRRSLKRPSPASTRVRFSSTHHPHLHPSLPSRALLAFNLDGNSTREHVGHNVPRLRPIVAPKAPVKHEARPTSNGGAWGACRRVSEVNRGSLVELDGASTATFNRKRLARLAMELMQTSVLVMHEPISSRAAHAQNAPEAR</sequence>
<dbReference type="Proteomes" id="UP000054270">
    <property type="component" value="Unassembled WGS sequence"/>
</dbReference>
<protein>
    <submittedName>
        <fullName evidence="2">Uncharacterized protein</fullName>
    </submittedName>
</protein>